<evidence type="ECO:0000313" key="2">
    <source>
        <dbReference type="EMBL" id="RXN12000.1"/>
    </source>
</evidence>
<sequence>MTTKKNLALSRSNEPVDGHEYAIRMEVSTENIKRKDPFSPAKNAPTVKRKDTGAEGKEGMNAALEAIKQLTDKVDTLGTQLQQNSIMLTSIAKAGEFNAAEIKDCKTHLQSTIQEVAALKKDNTELMERVLEMERYKCRWNLRIRGLKEKEGEDVREAVAQLLVKISPSWSSNINHIVDSVHRIGRREENKTRHDIIQFTQRIHRDALWRMTKDHAICKELRISFIEDLCKANRETRAVLWPKIKEARDAGKRAYFRGGAGYINGQRIT</sequence>
<keyword evidence="3" id="KW-1185">Reference proteome</keyword>
<dbReference type="Gene3D" id="3.30.70.1820">
    <property type="entry name" value="L1 transposable element, RRM domain"/>
    <property type="match status" value="1"/>
</dbReference>
<comment type="caution">
    <text evidence="2">The sequence shown here is derived from an EMBL/GenBank/DDBJ whole genome shotgun (WGS) entry which is preliminary data.</text>
</comment>
<evidence type="ECO:0000313" key="3">
    <source>
        <dbReference type="Proteomes" id="UP000290572"/>
    </source>
</evidence>
<reference evidence="2 3" key="1">
    <citation type="submission" date="2018-03" db="EMBL/GenBank/DDBJ databases">
        <title>Draft genome sequence of Rohu Carp (Labeo rohita).</title>
        <authorList>
            <person name="Das P."/>
            <person name="Kushwaha B."/>
            <person name="Joshi C.G."/>
            <person name="Kumar D."/>
            <person name="Nagpure N.S."/>
            <person name="Sahoo L."/>
            <person name="Das S.P."/>
            <person name="Bit A."/>
            <person name="Patnaik S."/>
            <person name="Meher P.K."/>
            <person name="Jayasankar P."/>
            <person name="Koringa P.G."/>
            <person name="Patel N.V."/>
            <person name="Hinsu A.T."/>
            <person name="Kumar R."/>
            <person name="Pandey M."/>
            <person name="Agarwal S."/>
            <person name="Srivastava S."/>
            <person name="Singh M."/>
            <person name="Iquebal M.A."/>
            <person name="Jaiswal S."/>
            <person name="Angadi U.B."/>
            <person name="Kumar N."/>
            <person name="Raza M."/>
            <person name="Shah T.M."/>
            <person name="Rai A."/>
            <person name="Jena J.K."/>
        </authorList>
    </citation>
    <scope>NUCLEOTIDE SEQUENCE [LARGE SCALE GENOMIC DNA]</scope>
    <source>
        <strain evidence="2">DASCIFA01</strain>
        <tissue evidence="2">Testis</tissue>
    </source>
</reference>
<organism evidence="2 3">
    <name type="scientific">Labeo rohita</name>
    <name type="common">Indian major carp</name>
    <name type="synonym">Cyprinus rohita</name>
    <dbReference type="NCBI Taxonomy" id="84645"/>
    <lineage>
        <taxon>Eukaryota</taxon>
        <taxon>Metazoa</taxon>
        <taxon>Chordata</taxon>
        <taxon>Craniata</taxon>
        <taxon>Vertebrata</taxon>
        <taxon>Euteleostomi</taxon>
        <taxon>Actinopterygii</taxon>
        <taxon>Neopterygii</taxon>
        <taxon>Teleostei</taxon>
        <taxon>Ostariophysi</taxon>
        <taxon>Cypriniformes</taxon>
        <taxon>Cyprinidae</taxon>
        <taxon>Labeoninae</taxon>
        <taxon>Labeonini</taxon>
        <taxon>Labeo</taxon>
    </lineage>
</organism>
<dbReference type="AlphaFoldDB" id="A0A498LV27"/>
<evidence type="ECO:0000256" key="1">
    <source>
        <dbReference type="SAM" id="MobiDB-lite"/>
    </source>
</evidence>
<accession>A0A498LV27</accession>
<feature type="region of interest" description="Disordered" evidence="1">
    <location>
        <begin position="35"/>
        <end position="56"/>
    </location>
</feature>
<protein>
    <submittedName>
        <fullName evidence="2">Cytoplasmic dynein 2 heavy chain 1-like protein</fullName>
    </submittedName>
</protein>
<dbReference type="EMBL" id="QBIY01013100">
    <property type="protein sequence ID" value="RXN12000.1"/>
    <property type="molecule type" value="Genomic_DNA"/>
</dbReference>
<gene>
    <name evidence="2" type="ORF">ROHU_010360</name>
</gene>
<name>A0A498LV27_LABRO</name>
<dbReference type="Proteomes" id="UP000290572">
    <property type="component" value="Unassembled WGS sequence"/>
</dbReference>
<proteinExistence type="predicted"/>